<proteinExistence type="predicted"/>
<reference evidence="1" key="1">
    <citation type="journal article" date="2015" name="Nature">
        <title>Complex archaea that bridge the gap between prokaryotes and eukaryotes.</title>
        <authorList>
            <person name="Spang A."/>
            <person name="Saw J.H."/>
            <person name="Jorgensen S.L."/>
            <person name="Zaremba-Niedzwiedzka K."/>
            <person name="Martijn J."/>
            <person name="Lind A.E."/>
            <person name="van Eijk R."/>
            <person name="Schleper C."/>
            <person name="Guy L."/>
            <person name="Ettema T.J."/>
        </authorList>
    </citation>
    <scope>NUCLEOTIDE SEQUENCE</scope>
</reference>
<evidence type="ECO:0000313" key="1">
    <source>
        <dbReference type="EMBL" id="KKL08717.1"/>
    </source>
</evidence>
<sequence>MAGIRPFRAWRYNRALLEHIGELTSPLFDVTAEKEREELYRNPLNSIHISVPRGDKSAQNAAKTLKRWRLKKYIVKDDKPGIYVYYQYFKLPSDPRKYCRKGFICTIRVYDWKENVILKHENIMPEAVNIQHGLIAETRLNATPTHGLYTDAFFALEPDMDECISHPICEAEDSQGVRDVLGVINDESIIARFVETLKDKQVILADGHHRYAGSLAYMQQKITKNPAHTGQEGYNYHLIWLTNTEEDDLRIHPTHRLIKKLDNFDEAATVKKFEKHFRIKPMADASKIKDVIIGKKWTFGILFKENAYVVQLKPEVFKTMRWDFPDEIKKLDLTVAHYFIIQEILRIPGKMQNISSCIEYERDFTDCVTKVIREKAQMAIITNEVSIEDVKRVSTCGCTMPKKSTFFYPKVICGFLYCSL</sequence>
<dbReference type="Pfam" id="PF06245">
    <property type="entry name" value="DUF1015"/>
    <property type="match status" value="1"/>
</dbReference>
<dbReference type="AlphaFoldDB" id="A0A0F9B4N2"/>
<comment type="caution">
    <text evidence="1">The sequence shown here is derived from an EMBL/GenBank/DDBJ whole genome shotgun (WGS) entry which is preliminary data.</text>
</comment>
<organism evidence="1">
    <name type="scientific">marine sediment metagenome</name>
    <dbReference type="NCBI Taxonomy" id="412755"/>
    <lineage>
        <taxon>unclassified sequences</taxon>
        <taxon>metagenomes</taxon>
        <taxon>ecological metagenomes</taxon>
    </lineage>
</organism>
<accession>A0A0F9B4N2</accession>
<protein>
    <recommendedName>
        <fullName evidence="2">DUF1015 domain-containing protein</fullName>
    </recommendedName>
</protein>
<dbReference type="PANTHER" id="PTHR36454:SF1">
    <property type="entry name" value="DUF1015 DOMAIN-CONTAINING PROTEIN"/>
    <property type="match status" value="1"/>
</dbReference>
<gene>
    <name evidence="1" type="ORF">LCGC14_2573070</name>
</gene>
<dbReference type="InterPro" id="IPR008323">
    <property type="entry name" value="UCP033563"/>
</dbReference>
<name>A0A0F9B4N2_9ZZZZ</name>
<evidence type="ECO:0008006" key="2">
    <source>
        <dbReference type="Google" id="ProtNLM"/>
    </source>
</evidence>
<dbReference type="PANTHER" id="PTHR36454">
    <property type="entry name" value="LMO2823 PROTEIN"/>
    <property type="match status" value="1"/>
</dbReference>
<dbReference type="EMBL" id="LAZR01042769">
    <property type="protein sequence ID" value="KKL08717.1"/>
    <property type="molecule type" value="Genomic_DNA"/>
</dbReference>